<proteinExistence type="predicted"/>
<sequence>MSVPNHSVVPMTEDDIPAITKFLQDSKLQLAINRFLISDWPNPPFQKAHYGGVIERSLPDQRMTCLKVVNDATKQPVAHLFYSRLPSRPEDQGSKKVPAAFVPDVYRTVMDFSRELKPSFDTEEYIDLTHLYVEPSSRGLGIGSWLLGIAQGAAMEAKLPFSLCSEPTHHGFFVSRGLRDLKTVDVDLRKWAPPASGYGIFRMSRMAPAE</sequence>
<dbReference type="SUPFAM" id="SSF55729">
    <property type="entry name" value="Acyl-CoA N-acyltransferases (Nat)"/>
    <property type="match status" value="1"/>
</dbReference>
<dbReference type="AlphaFoldDB" id="A0A439CXQ8"/>
<dbReference type="EMBL" id="RYZI01000291">
    <property type="protein sequence ID" value="RWA06983.1"/>
    <property type="molecule type" value="Genomic_DNA"/>
</dbReference>
<evidence type="ECO:0008006" key="3">
    <source>
        <dbReference type="Google" id="ProtNLM"/>
    </source>
</evidence>
<evidence type="ECO:0000313" key="2">
    <source>
        <dbReference type="Proteomes" id="UP000286045"/>
    </source>
</evidence>
<dbReference type="Gene3D" id="3.40.630.30">
    <property type="match status" value="1"/>
</dbReference>
<protein>
    <recommendedName>
        <fullName evidence="3">N-acetyltransferase domain-containing protein</fullName>
    </recommendedName>
</protein>
<dbReference type="STRING" id="363999.A0A439CXQ8"/>
<gene>
    <name evidence="1" type="ORF">EKO27_g8120</name>
</gene>
<dbReference type="Proteomes" id="UP000286045">
    <property type="component" value="Unassembled WGS sequence"/>
</dbReference>
<organism evidence="1 2">
    <name type="scientific">Xylaria grammica</name>
    <dbReference type="NCBI Taxonomy" id="363999"/>
    <lineage>
        <taxon>Eukaryota</taxon>
        <taxon>Fungi</taxon>
        <taxon>Dikarya</taxon>
        <taxon>Ascomycota</taxon>
        <taxon>Pezizomycotina</taxon>
        <taxon>Sordariomycetes</taxon>
        <taxon>Xylariomycetidae</taxon>
        <taxon>Xylariales</taxon>
        <taxon>Xylariaceae</taxon>
        <taxon>Xylaria</taxon>
    </lineage>
</organism>
<name>A0A439CXQ8_9PEZI</name>
<comment type="caution">
    <text evidence="1">The sequence shown here is derived from an EMBL/GenBank/DDBJ whole genome shotgun (WGS) entry which is preliminary data.</text>
</comment>
<keyword evidence="2" id="KW-1185">Reference proteome</keyword>
<dbReference type="InterPro" id="IPR016181">
    <property type="entry name" value="Acyl_CoA_acyltransferase"/>
</dbReference>
<reference evidence="1 2" key="1">
    <citation type="submission" date="2018-12" db="EMBL/GenBank/DDBJ databases">
        <title>Draft genome sequence of Xylaria grammica IHI A82.</title>
        <authorList>
            <person name="Buettner E."/>
            <person name="Kellner H."/>
        </authorList>
    </citation>
    <scope>NUCLEOTIDE SEQUENCE [LARGE SCALE GENOMIC DNA]</scope>
    <source>
        <strain evidence="1 2">IHI A82</strain>
    </source>
</reference>
<accession>A0A439CXQ8</accession>
<evidence type="ECO:0000313" key="1">
    <source>
        <dbReference type="EMBL" id="RWA06983.1"/>
    </source>
</evidence>
<dbReference type="CDD" id="cd04301">
    <property type="entry name" value="NAT_SF"/>
    <property type="match status" value="1"/>
</dbReference>